<dbReference type="EMBL" id="JAEEGA010000018">
    <property type="protein sequence ID" value="MBP1043689.1"/>
    <property type="molecule type" value="Genomic_DNA"/>
</dbReference>
<dbReference type="InterPro" id="IPR017850">
    <property type="entry name" value="Alkaline_phosphatase_core_sf"/>
</dbReference>
<evidence type="ECO:0000256" key="5">
    <source>
        <dbReference type="ARBA" id="ARBA00022989"/>
    </source>
</evidence>
<proteinExistence type="predicted"/>
<feature type="transmembrane region" description="Helical" evidence="7">
    <location>
        <begin position="88"/>
        <end position="108"/>
    </location>
</feature>
<dbReference type="InterPro" id="IPR000917">
    <property type="entry name" value="Sulfatase_N"/>
</dbReference>
<evidence type="ECO:0000259" key="8">
    <source>
        <dbReference type="Pfam" id="PF00884"/>
    </source>
</evidence>
<feature type="transmembrane region" description="Helical" evidence="7">
    <location>
        <begin position="166"/>
        <end position="187"/>
    </location>
</feature>
<comment type="subcellular location">
    <subcellularLocation>
        <location evidence="1">Cell membrane</location>
        <topology evidence="1">Multi-pass membrane protein</topology>
    </subcellularLocation>
</comment>
<dbReference type="GO" id="GO:0005886">
    <property type="term" value="C:plasma membrane"/>
    <property type="evidence" value="ECO:0007669"/>
    <property type="project" value="UniProtKB-SubCell"/>
</dbReference>
<evidence type="ECO:0000256" key="6">
    <source>
        <dbReference type="ARBA" id="ARBA00023136"/>
    </source>
</evidence>
<evidence type="ECO:0000313" key="10">
    <source>
        <dbReference type="Proteomes" id="UP000674938"/>
    </source>
</evidence>
<dbReference type="Proteomes" id="UP000674938">
    <property type="component" value="Unassembled WGS sequence"/>
</dbReference>
<dbReference type="Gene3D" id="3.40.720.10">
    <property type="entry name" value="Alkaline Phosphatase, subunit A"/>
    <property type="match status" value="1"/>
</dbReference>
<feature type="transmembrane region" description="Helical" evidence="7">
    <location>
        <begin position="213"/>
        <end position="235"/>
    </location>
</feature>
<feature type="transmembrane region" description="Helical" evidence="7">
    <location>
        <begin position="115"/>
        <end position="132"/>
    </location>
</feature>
<evidence type="ECO:0000256" key="4">
    <source>
        <dbReference type="ARBA" id="ARBA00022692"/>
    </source>
</evidence>
<keyword evidence="4 7" id="KW-0812">Transmembrane</keyword>
<organism evidence="9 10">
    <name type="scientific">Vagococcus allomyrinae</name>
    <dbReference type="NCBI Taxonomy" id="2794353"/>
    <lineage>
        <taxon>Bacteria</taxon>
        <taxon>Bacillati</taxon>
        <taxon>Bacillota</taxon>
        <taxon>Bacilli</taxon>
        <taxon>Lactobacillales</taxon>
        <taxon>Enterococcaceae</taxon>
        <taxon>Vagococcus</taxon>
    </lineage>
</organism>
<keyword evidence="5 7" id="KW-1133">Transmembrane helix</keyword>
<gene>
    <name evidence="9" type="ORF">I6N95_21915</name>
</gene>
<dbReference type="GO" id="GO:0016787">
    <property type="term" value="F:hydrolase activity"/>
    <property type="evidence" value="ECO:0007669"/>
    <property type="project" value="UniProtKB-KW"/>
</dbReference>
<evidence type="ECO:0000256" key="2">
    <source>
        <dbReference type="ARBA" id="ARBA00004936"/>
    </source>
</evidence>
<name>A0A940PF23_9ENTE</name>
<comment type="caution">
    <text evidence="9">The sequence shown here is derived from an EMBL/GenBank/DDBJ whole genome shotgun (WGS) entry which is preliminary data.</text>
</comment>
<dbReference type="AlphaFoldDB" id="A0A940PF23"/>
<sequence>MFDIIGDAIKKIRTFISKQTIEENNLEKKLTIQKVTSSILGYEVSRLLLFIIKLFIAIATSILFNIYLQKSLFIGFEINMREIDVRVFEFQQSIFSGFLILLIVFIFLWSLTGKFVLTTVFYSVAMSLLVFANNQKVELRQEPVFPEELQMIGQSQELLEMIDSKYIALGINILIMAVLSTIIYYFLVRKVILGKYTTKLGLRRIQIKHSIGTYIYLVGRFFAIVASGYILYFSYNFNDSPKVGELLKTDKSQLVGYNQLLNYRVNGFVTGFLYNMPVKPMAVIPEYSQEKMKEIEVKYLETASEINQTRVTNFSDTKLVYILSESLFNPSKVAMLEMDYSPLTEIDKVMQQSHSGKMLSTNLGGGTANTEYAALTGLSMANFQPQISSAYISFAHSQANDGTVVNFYKNGNQDKSQAVAIHPYSPRLYKRIDVFKNFGFDEFLYEGNLTYTDTHNGVNITDESAYLETLDELKKDQVGFIQLTTMQNHLPYGTEFIDRRTQEEPGLNLEDEDKVTFNNYLDRIKATDEATKNFLDQIELMDEDVTVLLYGDHIPGFMSKYADKMSDFEKFGTDFFIYSNHGRSQSVDFPIVSPIFFTNLVAQQNNAKISAYYAVLEELFKHIQAYSREVYYVDGQAKTYDELDDQTKEILEDYKLVQYDLTSGKEYLSDSFFKVTSK</sequence>
<keyword evidence="3" id="KW-1003">Cell membrane</keyword>
<evidence type="ECO:0000256" key="3">
    <source>
        <dbReference type="ARBA" id="ARBA00022475"/>
    </source>
</evidence>
<keyword evidence="9" id="KW-0378">Hydrolase</keyword>
<dbReference type="SUPFAM" id="SSF53649">
    <property type="entry name" value="Alkaline phosphatase-like"/>
    <property type="match status" value="1"/>
</dbReference>
<dbReference type="CDD" id="cd16015">
    <property type="entry name" value="LTA_synthase"/>
    <property type="match status" value="1"/>
</dbReference>
<dbReference type="RefSeq" id="WP_209531502.1">
    <property type="nucleotide sequence ID" value="NZ_JAEEGA010000018.1"/>
</dbReference>
<evidence type="ECO:0000256" key="7">
    <source>
        <dbReference type="SAM" id="Phobius"/>
    </source>
</evidence>
<keyword evidence="10" id="KW-1185">Reference proteome</keyword>
<protein>
    <submittedName>
        <fullName evidence="9">Sulfatase-like hydrolase/transferase</fullName>
    </submittedName>
</protein>
<feature type="transmembrane region" description="Helical" evidence="7">
    <location>
        <begin position="47"/>
        <end position="68"/>
    </location>
</feature>
<dbReference type="InterPro" id="IPR050448">
    <property type="entry name" value="OpgB/LTA_synthase_biosynth"/>
</dbReference>
<dbReference type="PANTHER" id="PTHR47371:SF3">
    <property type="entry name" value="PHOSPHOGLYCEROL TRANSFERASE I"/>
    <property type="match status" value="1"/>
</dbReference>
<evidence type="ECO:0000313" key="9">
    <source>
        <dbReference type="EMBL" id="MBP1043689.1"/>
    </source>
</evidence>
<accession>A0A940PF23</accession>
<evidence type="ECO:0000256" key="1">
    <source>
        <dbReference type="ARBA" id="ARBA00004651"/>
    </source>
</evidence>
<reference evidence="9" key="1">
    <citation type="submission" date="2020-12" db="EMBL/GenBank/DDBJ databases">
        <title>Vagococcus allomyrinae sp. nov. and Enterococcus lavae sp. nov., isolated from the larvae of Allomyrina dichotoma.</title>
        <authorList>
            <person name="Lee S.D."/>
        </authorList>
    </citation>
    <scope>NUCLEOTIDE SEQUENCE</scope>
    <source>
        <strain evidence="9">BWB3-3</strain>
    </source>
</reference>
<keyword evidence="6 7" id="KW-0472">Membrane</keyword>
<comment type="pathway">
    <text evidence="2">Cell wall biogenesis; lipoteichoic acid biosynthesis.</text>
</comment>
<dbReference type="PANTHER" id="PTHR47371">
    <property type="entry name" value="LIPOTEICHOIC ACID SYNTHASE"/>
    <property type="match status" value="1"/>
</dbReference>
<feature type="domain" description="Sulfatase N-terminal" evidence="8">
    <location>
        <begin position="319"/>
        <end position="599"/>
    </location>
</feature>
<dbReference type="Pfam" id="PF00884">
    <property type="entry name" value="Sulfatase"/>
    <property type="match status" value="1"/>
</dbReference>